<dbReference type="Gene3D" id="3.90.550.10">
    <property type="entry name" value="Spore Coat Polysaccharide Biosynthesis Protein SpsA, Chain A"/>
    <property type="match status" value="1"/>
</dbReference>
<dbReference type="GO" id="GO:0016757">
    <property type="term" value="F:glycosyltransferase activity"/>
    <property type="evidence" value="ECO:0007669"/>
    <property type="project" value="UniProtKB-KW"/>
</dbReference>
<evidence type="ECO:0000256" key="1">
    <source>
        <dbReference type="ARBA" id="ARBA00005664"/>
    </source>
</evidence>
<dbReference type="GO" id="GO:0006487">
    <property type="term" value="P:protein N-linked glycosylation"/>
    <property type="evidence" value="ECO:0007669"/>
    <property type="project" value="TreeGrafter"/>
</dbReference>
<comment type="similarity">
    <text evidence="1">Belongs to the glycosyltransferase 34 family.</text>
</comment>
<evidence type="ECO:0000313" key="4">
    <source>
        <dbReference type="EMBL" id="CEM02394.1"/>
    </source>
</evidence>
<evidence type="ECO:0000256" key="2">
    <source>
        <dbReference type="ARBA" id="ARBA00022676"/>
    </source>
</evidence>
<proteinExistence type="inferred from homology"/>
<dbReference type="OrthoDB" id="407658at2759"/>
<dbReference type="InterPro" id="IPR029044">
    <property type="entry name" value="Nucleotide-diphossugar_trans"/>
</dbReference>
<dbReference type="Proteomes" id="UP000041254">
    <property type="component" value="Unassembled WGS sequence"/>
</dbReference>
<dbReference type="GO" id="GO:0000139">
    <property type="term" value="C:Golgi membrane"/>
    <property type="evidence" value="ECO:0007669"/>
    <property type="project" value="TreeGrafter"/>
</dbReference>
<dbReference type="PROSITE" id="PS51257">
    <property type="entry name" value="PROKAR_LIPOPROTEIN"/>
    <property type="match status" value="1"/>
</dbReference>
<sequence>MQSSAKPVCLALLLATSLVQVALLSCSTLLLLDWLRRRAWSKFTLADKCTQVSVWRGAGDTDSADLPSDCTSGNRSVHAGPSAKVAIVTAAFGTKPRYLDVVFENQQMYAELHGYRSITVVNENVTAKNRGRYKAKLQLVRQLLLESQHEYVMWKDSDTLFIDCSRTLEAVLHEHYSKDVIFTKDVTEWLVNTGVMIFKNTLFSRTFLETVLKTMERMPAPKGPGMLPGEQVYVNFALLDRYSREACRGDMTPCLGECHGDDCLSLVDPHVARHISILPNHALQTQRPYRAIPPPQAIPFQCPCLASDHTGETATVTRNATEIADLGKGRLVARIAAPLSTTVTRPMGINATKWTPQPEEAYIEETPAFIMHVAGAASNASRRRVQLRGQIIFSHATFSSCFAMKRCNQICIAAS</sequence>
<dbReference type="PANTHER" id="PTHR31306:SF4">
    <property type="entry name" value="ALPHA-1,2-GALACTOSYLTRANSFERASE"/>
    <property type="match status" value="1"/>
</dbReference>
<reference evidence="4 5" key="1">
    <citation type="submission" date="2014-11" db="EMBL/GenBank/DDBJ databases">
        <authorList>
            <person name="Zhu J."/>
            <person name="Qi W."/>
            <person name="Song R."/>
        </authorList>
    </citation>
    <scope>NUCLEOTIDE SEQUENCE [LARGE SCALE GENOMIC DNA]</scope>
</reference>
<dbReference type="STRING" id="1169540.A0A0G4EVR2"/>
<dbReference type="EMBL" id="CDMY01000325">
    <property type="protein sequence ID" value="CEM02394.1"/>
    <property type="molecule type" value="Genomic_DNA"/>
</dbReference>
<dbReference type="Pfam" id="PF05637">
    <property type="entry name" value="Glyco_transf_34"/>
    <property type="match status" value="1"/>
</dbReference>
<evidence type="ECO:0000256" key="3">
    <source>
        <dbReference type="ARBA" id="ARBA00022679"/>
    </source>
</evidence>
<accession>A0A0G4EVR2</accession>
<dbReference type="PhylomeDB" id="A0A0G4EVR2"/>
<dbReference type="InterPro" id="IPR008630">
    <property type="entry name" value="Glyco_trans_34"/>
</dbReference>
<keyword evidence="3" id="KW-0808">Transferase</keyword>
<dbReference type="InParanoid" id="A0A0G4EVR2"/>
<dbReference type="AlphaFoldDB" id="A0A0G4EVR2"/>
<protein>
    <recommendedName>
        <fullName evidence="6">Nucleotide-diphospho-sugar transferase domain-containing protein</fullName>
    </recommendedName>
</protein>
<evidence type="ECO:0000313" key="5">
    <source>
        <dbReference type="Proteomes" id="UP000041254"/>
    </source>
</evidence>
<keyword evidence="2" id="KW-0328">Glycosyltransferase</keyword>
<dbReference type="VEuPathDB" id="CryptoDB:Vbra_8353"/>
<evidence type="ECO:0008006" key="6">
    <source>
        <dbReference type="Google" id="ProtNLM"/>
    </source>
</evidence>
<gene>
    <name evidence="4" type="ORF">Vbra_8353</name>
</gene>
<dbReference type="PANTHER" id="PTHR31306">
    <property type="entry name" value="ALPHA-1,6-MANNOSYLTRANSFERASE MNN11-RELATED"/>
    <property type="match status" value="1"/>
</dbReference>
<name>A0A0G4EVR2_VITBC</name>
<keyword evidence="5" id="KW-1185">Reference proteome</keyword>
<organism evidence="4 5">
    <name type="scientific">Vitrella brassicaformis (strain CCMP3155)</name>
    <dbReference type="NCBI Taxonomy" id="1169540"/>
    <lineage>
        <taxon>Eukaryota</taxon>
        <taxon>Sar</taxon>
        <taxon>Alveolata</taxon>
        <taxon>Colpodellida</taxon>
        <taxon>Vitrellaceae</taxon>
        <taxon>Vitrella</taxon>
    </lineage>
</organism>